<name>A0AAD7FBB0_9AGAR</name>
<feature type="transmembrane region" description="Helical" evidence="1">
    <location>
        <begin position="66"/>
        <end position="91"/>
    </location>
</feature>
<feature type="transmembrane region" description="Helical" evidence="1">
    <location>
        <begin position="142"/>
        <end position="162"/>
    </location>
</feature>
<comment type="caution">
    <text evidence="2">The sequence shown here is derived from an EMBL/GenBank/DDBJ whole genome shotgun (WGS) entry which is preliminary data.</text>
</comment>
<feature type="transmembrane region" description="Helical" evidence="1">
    <location>
        <begin position="12"/>
        <end position="37"/>
    </location>
</feature>
<dbReference type="InterPro" id="IPR034804">
    <property type="entry name" value="SQR/QFR_C/D"/>
</dbReference>
<evidence type="ECO:0000313" key="3">
    <source>
        <dbReference type="Proteomes" id="UP001221142"/>
    </source>
</evidence>
<dbReference type="GO" id="GO:0016020">
    <property type="term" value="C:membrane"/>
    <property type="evidence" value="ECO:0007669"/>
    <property type="project" value="InterPro"/>
</dbReference>
<dbReference type="AlphaFoldDB" id="A0AAD7FBB0"/>
<reference evidence="2" key="1">
    <citation type="submission" date="2023-03" db="EMBL/GenBank/DDBJ databases">
        <title>Massive genome expansion in bonnet fungi (Mycena s.s.) driven by repeated elements and novel gene families across ecological guilds.</title>
        <authorList>
            <consortium name="Lawrence Berkeley National Laboratory"/>
            <person name="Harder C.B."/>
            <person name="Miyauchi S."/>
            <person name="Viragh M."/>
            <person name="Kuo A."/>
            <person name="Thoen E."/>
            <person name="Andreopoulos B."/>
            <person name="Lu D."/>
            <person name="Skrede I."/>
            <person name="Drula E."/>
            <person name="Henrissat B."/>
            <person name="Morin E."/>
            <person name="Kohler A."/>
            <person name="Barry K."/>
            <person name="LaButti K."/>
            <person name="Morin E."/>
            <person name="Salamov A."/>
            <person name="Lipzen A."/>
            <person name="Mereny Z."/>
            <person name="Hegedus B."/>
            <person name="Baldrian P."/>
            <person name="Stursova M."/>
            <person name="Weitz H."/>
            <person name="Taylor A."/>
            <person name="Grigoriev I.V."/>
            <person name="Nagy L.G."/>
            <person name="Martin F."/>
            <person name="Kauserud H."/>
        </authorList>
    </citation>
    <scope>NUCLEOTIDE SEQUENCE</scope>
    <source>
        <strain evidence="2">9284</strain>
    </source>
</reference>
<dbReference type="Proteomes" id="UP001221142">
    <property type="component" value="Unassembled WGS sequence"/>
</dbReference>
<sequence length="282" mass="32023">MFLDISLLSANLIVVVLESCLYGVYTVLASCTLYLMLKRHDERRNSRHSTGSGNHRSNVGISAMRVGYVALFLAITTHWLLNIIRLFLAFHQDDPLSAVRFYDDLSHSTEIIKYSVLVVAMFISRSLGIYNVWVIWGFRTRVIIVPIIMLIGLTTFGVGLTYQLSVYTPGDSIFKAEYHRWTTGICFFGLCTAFYTTGFIWYKLWNKSQELKSFGMISVSAQIIKIFIHSAGLLTTWGIFHIITYQYGSNIQYVALDCTPVVIGISNLLIQIRMHCDLTPLT</sequence>
<evidence type="ECO:0000313" key="2">
    <source>
        <dbReference type="EMBL" id="KAJ7610161.1"/>
    </source>
</evidence>
<proteinExistence type="predicted"/>
<keyword evidence="1" id="KW-0812">Transmembrane</keyword>
<protein>
    <submittedName>
        <fullName evidence="2">Uncharacterized protein</fullName>
    </submittedName>
</protein>
<keyword evidence="3" id="KW-1185">Reference proteome</keyword>
<organism evidence="2 3">
    <name type="scientific">Roridomyces roridus</name>
    <dbReference type="NCBI Taxonomy" id="1738132"/>
    <lineage>
        <taxon>Eukaryota</taxon>
        <taxon>Fungi</taxon>
        <taxon>Dikarya</taxon>
        <taxon>Basidiomycota</taxon>
        <taxon>Agaricomycotina</taxon>
        <taxon>Agaricomycetes</taxon>
        <taxon>Agaricomycetidae</taxon>
        <taxon>Agaricales</taxon>
        <taxon>Marasmiineae</taxon>
        <taxon>Mycenaceae</taxon>
        <taxon>Roridomyces</taxon>
    </lineage>
</organism>
<evidence type="ECO:0000256" key="1">
    <source>
        <dbReference type="SAM" id="Phobius"/>
    </source>
</evidence>
<dbReference type="SUPFAM" id="SSF81343">
    <property type="entry name" value="Fumarate reductase respiratory complex transmembrane subunits"/>
    <property type="match status" value="1"/>
</dbReference>
<feature type="transmembrane region" description="Helical" evidence="1">
    <location>
        <begin position="223"/>
        <end position="245"/>
    </location>
</feature>
<accession>A0AAD7FBB0</accession>
<keyword evidence="1" id="KW-0472">Membrane</keyword>
<feature type="transmembrane region" description="Helical" evidence="1">
    <location>
        <begin position="111"/>
        <end position="130"/>
    </location>
</feature>
<gene>
    <name evidence="2" type="ORF">FB45DRAFT_1010051</name>
</gene>
<dbReference type="EMBL" id="JARKIF010000036">
    <property type="protein sequence ID" value="KAJ7610161.1"/>
    <property type="molecule type" value="Genomic_DNA"/>
</dbReference>
<feature type="transmembrane region" description="Helical" evidence="1">
    <location>
        <begin position="182"/>
        <end position="202"/>
    </location>
</feature>
<keyword evidence="1" id="KW-1133">Transmembrane helix</keyword>